<feature type="region of interest" description="Disordered" evidence="1">
    <location>
        <begin position="303"/>
        <end position="323"/>
    </location>
</feature>
<dbReference type="AlphaFoldDB" id="F9X1E8"/>
<sequence length="1143" mass="124774">MEVSVALTLGALLRSQGSLQVSQFHESFRIAVPANLVVGCRQCQTPRQVSSHSSYGSHAEDRSEPLGQREGGGYAELDPAEPGQPDGARRRETRIAEQGTALGPFDSLCSTCVRHVHALQPHHRTLAGILGSEDMKTVSSVCAAGSSAALSAVGLALARPNHDDDDDHGHDHDHEHLQSASTRPRSTTTPDRTMTAVAAYSISSPFANPTSHPRGLHVIFSRLQPHAQFASGVGSFFAVERTGSCVSLWVDHSDISGYHAAELGSKQAREESVVGAYPELACSRFRVETTHITQRSASLHGLSYTSDRNAQPSLSGGCTPNRDTQWRHYFTPRIAAEDVAQSRRSSATAIPNPIKRVYPDRRYIPTLISAKDLTRPADVELDEGGHYINEDDAAGTEGQAPGSTASSPFPNQIVHFEESAAPRRSFSIGDLLSTGPQPLWKRPKSSAGKSRPWSSRSIRTNRPRVSSDSRASMGNRLSSNSTLESERPAKRRDLTDPETSRRSIYSSPSSVDAATTEHVKEIDLGLGADLQSLHITDVESRAAATSVRSSSQDDLPLQSPMIPPTKHTRLSATPSEIPSTVGSDSDTRSVGDNSTDYQSDTFYDSYPTRTTRSSSGRRGPHIETIFDESPPNFSSGRSTKLRDFLSDGQFPGDEYLGHYRHSTIEEEESVVSTPVRSLHNKSVTSTPSARPGGLHIFSSSPPVMNIAADTDELDWDAPEDEQLSYRSLGSQHPSNSHEFRLPADRGLPVRFGPILLSANSSSNVSTPQRNGALLKERANLFDMAEQQPSPSHTANSPPRPRTVHGKKDQDSRWSRPTGRRGPSAMHARSHSVPVVPDVDGKRDTVVANKFGTWGVGSKAVTEDWDEDFEFDPPPLPTQDAVCVDERCIDSGHEMFVPKSIREQQENVVANIGLLREWGLLIEELKELRIRAVGLDMMNGPYAQSWREVDAMIELADQESEEHTLEPGTSPPSSPGFDPHAFEETSPSLNDTILSRQAANDVEATLENTSSRNHHLSTPQAKSVGNRPRKDSELVAQSVIAALQSRTSSTLTRAAPAAGPNKKVPFDTATLRHIVPYVSGLKRLIKDAMRETEKLYSSPRRRSSPEQKIRREAGADGSPAFRNMSEEAGETHDDMTIRRQARQN</sequence>
<dbReference type="OrthoDB" id="5346713at2759"/>
<dbReference type="OMA" id="NDTRIFS"/>
<feature type="region of interest" description="Disordered" evidence="1">
    <location>
        <begin position="785"/>
        <end position="836"/>
    </location>
</feature>
<dbReference type="STRING" id="336722.F9X1E8"/>
<feature type="region of interest" description="Disordered" evidence="1">
    <location>
        <begin position="387"/>
        <end position="410"/>
    </location>
</feature>
<feature type="region of interest" description="Disordered" evidence="1">
    <location>
        <begin position="1091"/>
        <end position="1143"/>
    </location>
</feature>
<dbReference type="KEGG" id="ztr:MYCGRDRAFT_107550"/>
<feature type="compositionally biased region" description="Basic and acidic residues" evidence="1">
    <location>
        <begin position="167"/>
        <end position="177"/>
    </location>
</feature>
<feature type="region of interest" description="Disordered" evidence="1">
    <location>
        <begin position="544"/>
        <end position="641"/>
    </location>
</feature>
<feature type="compositionally biased region" description="Basic and acidic residues" evidence="1">
    <location>
        <begin position="484"/>
        <end position="501"/>
    </location>
</feature>
<accession>F9X1E8</accession>
<dbReference type="HOGENOM" id="CLU_004543_0_0_1"/>
<organism evidence="2 3">
    <name type="scientific">Zymoseptoria tritici (strain CBS 115943 / IPO323)</name>
    <name type="common">Speckled leaf blotch fungus</name>
    <name type="synonym">Septoria tritici</name>
    <dbReference type="NCBI Taxonomy" id="336722"/>
    <lineage>
        <taxon>Eukaryota</taxon>
        <taxon>Fungi</taxon>
        <taxon>Dikarya</taxon>
        <taxon>Ascomycota</taxon>
        <taxon>Pezizomycotina</taxon>
        <taxon>Dothideomycetes</taxon>
        <taxon>Dothideomycetidae</taxon>
        <taxon>Mycosphaerellales</taxon>
        <taxon>Mycosphaerellaceae</taxon>
        <taxon>Zymoseptoria</taxon>
    </lineage>
</organism>
<feature type="region of interest" description="Disordered" evidence="1">
    <location>
        <begin position="958"/>
        <end position="985"/>
    </location>
</feature>
<feature type="compositionally biased region" description="Polar residues" evidence="1">
    <location>
        <begin position="570"/>
        <end position="602"/>
    </location>
</feature>
<feature type="region of interest" description="Disordered" evidence="1">
    <location>
        <begin position="1004"/>
        <end position="1031"/>
    </location>
</feature>
<feature type="compositionally biased region" description="Polar residues" evidence="1">
    <location>
        <begin position="786"/>
        <end position="796"/>
    </location>
</feature>
<feature type="region of interest" description="Disordered" evidence="1">
    <location>
        <begin position="667"/>
        <end position="694"/>
    </location>
</feature>
<feature type="compositionally biased region" description="Basic and acidic residues" evidence="1">
    <location>
        <begin position="1102"/>
        <end position="1113"/>
    </location>
</feature>
<feature type="compositionally biased region" description="Polar residues" evidence="1">
    <location>
        <begin position="452"/>
        <end position="483"/>
    </location>
</feature>
<dbReference type="Proteomes" id="UP000008062">
    <property type="component" value="Chromosome 1"/>
</dbReference>
<evidence type="ECO:0000313" key="3">
    <source>
        <dbReference type="Proteomes" id="UP000008062"/>
    </source>
</evidence>
<dbReference type="RefSeq" id="XP_003856597.1">
    <property type="nucleotide sequence ID" value="XM_003856549.1"/>
</dbReference>
<evidence type="ECO:0000256" key="1">
    <source>
        <dbReference type="SAM" id="MobiDB-lite"/>
    </source>
</evidence>
<protein>
    <submittedName>
        <fullName evidence="2">Uncharacterized protein</fullName>
    </submittedName>
</protein>
<feature type="compositionally biased region" description="Polar residues" evidence="1">
    <location>
        <begin position="401"/>
        <end position="410"/>
    </location>
</feature>
<name>F9X1E8_ZYMTI</name>
<evidence type="ECO:0000313" key="2">
    <source>
        <dbReference type="EMBL" id="EGP91573.1"/>
    </source>
</evidence>
<feature type="compositionally biased region" description="Low complexity" evidence="1">
    <location>
        <begin position="179"/>
        <end position="191"/>
    </location>
</feature>
<feature type="region of interest" description="Disordered" evidence="1">
    <location>
        <begin position="159"/>
        <end position="191"/>
    </location>
</feature>
<feature type="compositionally biased region" description="Low complexity" evidence="1">
    <location>
        <begin position="608"/>
        <end position="617"/>
    </location>
</feature>
<keyword evidence="3" id="KW-1185">Reference proteome</keyword>
<dbReference type="GeneID" id="13398876"/>
<dbReference type="InParanoid" id="F9X1E8"/>
<dbReference type="eggNOG" id="ENOG502S8CY">
    <property type="taxonomic scope" value="Eukaryota"/>
</dbReference>
<proteinExistence type="predicted"/>
<feature type="region of interest" description="Disordered" evidence="1">
    <location>
        <begin position="48"/>
        <end position="90"/>
    </location>
</feature>
<reference evidence="2 3" key="1">
    <citation type="journal article" date="2011" name="PLoS Genet.">
        <title>Finished genome of the fungal wheat pathogen Mycosphaerella graminicola reveals dispensome structure, chromosome plasticity, and stealth pathogenesis.</title>
        <authorList>
            <person name="Goodwin S.B."/>
            <person name="Ben M'barek S."/>
            <person name="Dhillon B."/>
            <person name="Wittenberg A.H.J."/>
            <person name="Crane C.F."/>
            <person name="Hane J.K."/>
            <person name="Foster A.J."/>
            <person name="Van der Lee T.A.J."/>
            <person name="Grimwood J."/>
            <person name="Aerts A."/>
            <person name="Antoniw J."/>
            <person name="Bailey A."/>
            <person name="Bluhm B."/>
            <person name="Bowler J."/>
            <person name="Bristow J."/>
            <person name="van der Burgt A."/>
            <person name="Canto-Canche B."/>
            <person name="Churchill A.C.L."/>
            <person name="Conde-Ferraez L."/>
            <person name="Cools H.J."/>
            <person name="Coutinho P.M."/>
            <person name="Csukai M."/>
            <person name="Dehal P."/>
            <person name="De Wit P."/>
            <person name="Donzelli B."/>
            <person name="van de Geest H.C."/>
            <person name="van Ham R.C.H.J."/>
            <person name="Hammond-Kosack K.E."/>
            <person name="Henrissat B."/>
            <person name="Kilian A."/>
            <person name="Kobayashi A.K."/>
            <person name="Koopmann E."/>
            <person name="Kourmpetis Y."/>
            <person name="Kuzniar A."/>
            <person name="Lindquist E."/>
            <person name="Lombard V."/>
            <person name="Maliepaard C."/>
            <person name="Martins N."/>
            <person name="Mehrabi R."/>
            <person name="Nap J.P.H."/>
            <person name="Ponomarenko A."/>
            <person name="Rudd J.J."/>
            <person name="Salamov A."/>
            <person name="Schmutz J."/>
            <person name="Schouten H.J."/>
            <person name="Shapiro H."/>
            <person name="Stergiopoulos I."/>
            <person name="Torriani S.F.F."/>
            <person name="Tu H."/>
            <person name="de Vries R.P."/>
            <person name="Waalwijk C."/>
            <person name="Ware S.B."/>
            <person name="Wiebenga A."/>
            <person name="Zwiers L.-H."/>
            <person name="Oliver R.P."/>
            <person name="Grigoriev I.V."/>
            <person name="Kema G.H.J."/>
        </authorList>
    </citation>
    <scope>NUCLEOTIDE SEQUENCE [LARGE SCALE GENOMIC DNA]</scope>
    <source>
        <strain evidence="3">CBS 115943 / IPO323</strain>
    </source>
</reference>
<feature type="compositionally biased region" description="Polar residues" evidence="1">
    <location>
        <begin position="1005"/>
        <end position="1022"/>
    </location>
</feature>
<feature type="region of interest" description="Disordered" evidence="1">
    <location>
        <begin position="428"/>
        <end position="516"/>
    </location>
</feature>
<gene>
    <name evidence="2" type="ORF">MYCGRDRAFT_107550</name>
</gene>
<dbReference type="EMBL" id="CM001196">
    <property type="protein sequence ID" value="EGP91573.1"/>
    <property type="molecule type" value="Genomic_DNA"/>
</dbReference>